<dbReference type="Proteomes" id="UP000298058">
    <property type="component" value="Unassembled WGS sequence"/>
</dbReference>
<dbReference type="PROSITE" id="PS50404">
    <property type="entry name" value="GST_NTER"/>
    <property type="match status" value="1"/>
</dbReference>
<evidence type="ECO:0000313" key="3">
    <source>
        <dbReference type="Proteomes" id="UP000298058"/>
    </source>
</evidence>
<dbReference type="SUPFAM" id="SSF52833">
    <property type="entry name" value="Thioredoxin-like"/>
    <property type="match status" value="1"/>
</dbReference>
<evidence type="ECO:0000259" key="1">
    <source>
        <dbReference type="PROSITE" id="PS50404"/>
    </source>
</evidence>
<dbReference type="Gene3D" id="1.20.1050.10">
    <property type="match status" value="1"/>
</dbReference>
<dbReference type="AlphaFoldDB" id="A0A4R9LXH2"/>
<dbReference type="Gene3D" id="3.40.30.10">
    <property type="entry name" value="Glutaredoxin"/>
    <property type="match status" value="1"/>
</dbReference>
<dbReference type="OrthoDB" id="5242791at2"/>
<proteinExistence type="predicted"/>
<dbReference type="InterPro" id="IPR004045">
    <property type="entry name" value="Glutathione_S-Trfase_N"/>
</dbReference>
<keyword evidence="2" id="KW-0808">Transferase</keyword>
<reference evidence="2" key="1">
    <citation type="journal article" date="2019" name="PLoS Negl. Trop. Dis.">
        <title>Revisiting the worldwide diversity of Leptospira species in the environment.</title>
        <authorList>
            <person name="Vincent A.T."/>
            <person name="Schiettekatte O."/>
            <person name="Bourhy P."/>
            <person name="Veyrier F.J."/>
            <person name="Picardeau M."/>
        </authorList>
    </citation>
    <scope>NUCLEOTIDE SEQUENCE [LARGE SCALE GENOMIC DNA]</scope>
    <source>
        <strain evidence="2">201300427</strain>
    </source>
</reference>
<gene>
    <name evidence="2" type="ORF">EHS15_11435</name>
</gene>
<comment type="caution">
    <text evidence="2">The sequence shown here is derived from an EMBL/GenBank/DDBJ whole genome shotgun (WGS) entry which is preliminary data.</text>
</comment>
<dbReference type="EMBL" id="RQHW01000042">
    <property type="protein sequence ID" value="TGN19014.1"/>
    <property type="molecule type" value="Genomic_DNA"/>
</dbReference>
<feature type="domain" description="GST N-terminal" evidence="1">
    <location>
        <begin position="2"/>
        <end position="80"/>
    </location>
</feature>
<dbReference type="InterPro" id="IPR036282">
    <property type="entry name" value="Glutathione-S-Trfase_C_sf"/>
</dbReference>
<keyword evidence="3" id="KW-1185">Reference proteome</keyword>
<dbReference type="GO" id="GO:0016740">
    <property type="term" value="F:transferase activity"/>
    <property type="evidence" value="ECO:0007669"/>
    <property type="project" value="UniProtKB-KW"/>
</dbReference>
<evidence type="ECO:0000313" key="2">
    <source>
        <dbReference type="EMBL" id="TGN19014.1"/>
    </source>
</evidence>
<accession>A0A4R9LXH2</accession>
<protein>
    <submittedName>
        <fullName evidence="2">Glutathione S-transferase family protein</fullName>
    </submittedName>
</protein>
<dbReference type="Pfam" id="PF13417">
    <property type="entry name" value="GST_N_3"/>
    <property type="match status" value="1"/>
</dbReference>
<dbReference type="CDD" id="cd00570">
    <property type="entry name" value="GST_N_family"/>
    <property type="match status" value="1"/>
</dbReference>
<dbReference type="InterPro" id="IPR036249">
    <property type="entry name" value="Thioredoxin-like_sf"/>
</dbReference>
<organism evidence="2 3">
    <name type="scientific">Leptospira idonii</name>
    <dbReference type="NCBI Taxonomy" id="1193500"/>
    <lineage>
        <taxon>Bacteria</taxon>
        <taxon>Pseudomonadati</taxon>
        <taxon>Spirochaetota</taxon>
        <taxon>Spirochaetia</taxon>
        <taxon>Leptospirales</taxon>
        <taxon>Leptospiraceae</taxon>
        <taxon>Leptospira</taxon>
    </lineage>
</organism>
<dbReference type="RefSeq" id="WP_135760697.1">
    <property type="nucleotide sequence ID" value="NZ_RQHW01000042.1"/>
</dbReference>
<name>A0A4R9LXH2_9LEPT</name>
<dbReference type="SUPFAM" id="SSF47616">
    <property type="entry name" value="GST C-terminal domain-like"/>
    <property type="match status" value="1"/>
</dbReference>
<sequence length="246" mass="28078">MTKPLLYIFPISHFSEKARWGLDLASYDYELKPLIPGTHVQILKPIVSEAYVPVLQNGETVIQGSGAILDLVERQAFAEPATEEEKEWENKIDTQIGKSLQTILYSFILEHPEIIGKLFQLTPLPKPVTVGPPEHFDLISLVLRKRYKVTPKNTEAVKEVFRQSTDELKKIYSERKFFNGKSFGRVDLTVASLLGNMVLPKECPCTPWLSSVDMPQPFIDWKNSLGAESLYQKVSDFYTEFRIQSK</sequence>